<dbReference type="AlphaFoldDB" id="A0A3P1B7N1"/>
<feature type="chain" id="PRO_5018218896" evidence="1">
    <location>
        <begin position="23"/>
        <end position="257"/>
    </location>
</feature>
<feature type="signal peptide" evidence="1">
    <location>
        <begin position="1"/>
        <end position="22"/>
    </location>
</feature>
<evidence type="ECO:0000313" key="3">
    <source>
        <dbReference type="Proteomes" id="UP000268372"/>
    </source>
</evidence>
<keyword evidence="1" id="KW-0732">Signal</keyword>
<evidence type="ECO:0000313" key="2">
    <source>
        <dbReference type="EMBL" id="RRA97075.1"/>
    </source>
</evidence>
<gene>
    <name evidence="2" type="ORF">EG242_00685</name>
</gene>
<accession>A0A3P1B7N1</accession>
<dbReference type="RefSeq" id="WP_124897998.1">
    <property type="nucleotide sequence ID" value="NZ_RQTJ01000001.1"/>
</dbReference>
<dbReference type="OrthoDB" id="821652at2"/>
<reference evidence="2 3" key="1">
    <citation type="submission" date="2018-11" db="EMBL/GenBank/DDBJ databases">
        <title>Flavobacterium sp. nov., YIM 102796 draft genome.</title>
        <authorList>
            <person name="Li G."/>
            <person name="Jiang Y."/>
        </authorList>
    </citation>
    <scope>NUCLEOTIDE SEQUENCE [LARGE SCALE GENOMIC DNA]</scope>
    <source>
        <strain evidence="2 3">YIM 102796</strain>
    </source>
</reference>
<sequence>MKKILFLGLIAATTLGTIQVNAQDKVKFTKEQLKMMDDDLFDEMFTGVSSKKTSTVILKDGRKIEGSASGIDRKKGQIYSIDIKDGSGKKTEYKAEDIAEMYLPISGMAKASKVNSYFGNSKNWGRKSLNKTTNPDEVYVKNVKASLKNKKEEKEFLMQLINPSFSSIIEVYADPNASETSSFSVGGSPSFGGGVTKSYYIKKGDEVLWLKKGDFEDHYAFMFGDNEEFMKSYPYKSIKWEQLSFLIAEYTKLSSEE</sequence>
<proteinExistence type="predicted"/>
<organism evidence="2 3">
    <name type="scientific">Paenimyroides viscosum</name>
    <dbReference type="NCBI Taxonomy" id="2488729"/>
    <lineage>
        <taxon>Bacteria</taxon>
        <taxon>Pseudomonadati</taxon>
        <taxon>Bacteroidota</taxon>
        <taxon>Flavobacteriia</taxon>
        <taxon>Flavobacteriales</taxon>
        <taxon>Flavobacteriaceae</taxon>
        <taxon>Paenimyroides</taxon>
    </lineage>
</organism>
<name>A0A3P1B7N1_9FLAO</name>
<dbReference type="Proteomes" id="UP000268372">
    <property type="component" value="Unassembled WGS sequence"/>
</dbReference>
<protein>
    <submittedName>
        <fullName evidence="2">Uncharacterized protein</fullName>
    </submittedName>
</protein>
<dbReference type="EMBL" id="RQTJ01000001">
    <property type="protein sequence ID" value="RRA97075.1"/>
    <property type="molecule type" value="Genomic_DNA"/>
</dbReference>
<comment type="caution">
    <text evidence="2">The sequence shown here is derived from an EMBL/GenBank/DDBJ whole genome shotgun (WGS) entry which is preliminary data.</text>
</comment>
<keyword evidence="3" id="KW-1185">Reference proteome</keyword>
<evidence type="ECO:0000256" key="1">
    <source>
        <dbReference type="SAM" id="SignalP"/>
    </source>
</evidence>